<comment type="caution">
    <text evidence="9">The sequence shown here is derived from an EMBL/GenBank/DDBJ whole genome shotgun (WGS) entry which is preliminary data.</text>
</comment>
<feature type="compositionally biased region" description="Polar residues" evidence="7">
    <location>
        <begin position="145"/>
        <end position="154"/>
    </location>
</feature>
<proteinExistence type="predicted"/>
<dbReference type="Pfam" id="PF00514">
    <property type="entry name" value="Arm"/>
    <property type="match status" value="1"/>
</dbReference>
<evidence type="ECO:0000256" key="3">
    <source>
        <dbReference type="ARBA" id="ARBA00012483"/>
    </source>
</evidence>
<dbReference type="Pfam" id="PF04564">
    <property type="entry name" value="U-box"/>
    <property type="match status" value="1"/>
</dbReference>
<evidence type="ECO:0000256" key="5">
    <source>
        <dbReference type="ARBA" id="ARBA00022737"/>
    </source>
</evidence>
<dbReference type="AlphaFoldDB" id="A0AAV9LQJ4"/>
<keyword evidence="4" id="KW-0808">Transferase</keyword>
<dbReference type="InterPro" id="IPR016024">
    <property type="entry name" value="ARM-type_fold"/>
</dbReference>
<dbReference type="EMBL" id="JAWPEI010000005">
    <property type="protein sequence ID" value="KAK4727080.1"/>
    <property type="molecule type" value="Genomic_DNA"/>
</dbReference>
<keyword evidence="6" id="KW-0833">Ubl conjugation pathway</keyword>
<gene>
    <name evidence="9" type="ORF">R3W88_031997</name>
</gene>
<dbReference type="PANTHER" id="PTHR23315">
    <property type="entry name" value="U BOX DOMAIN-CONTAINING"/>
    <property type="match status" value="1"/>
</dbReference>
<evidence type="ECO:0000256" key="4">
    <source>
        <dbReference type="ARBA" id="ARBA00022679"/>
    </source>
</evidence>
<keyword evidence="5" id="KW-0677">Repeat</keyword>
<sequence length="439" mass="48114">MGTSKQRWRISFHKSQLKHPPIPIEFICPISGSLMADPIIVSSGRTFERNCVHACKSLCFTPILPDASLPNFSTIIPNGALKSTIINWCSSSHIHPPQPIDFISAQNLVRTLMATQIPQKFRQQIHNNGNSDVMNRFIESVTQLNRDDVSTSSEESGDGPLPQPTRPLCYSSSSSSELDPNSCEEDEIIVKLKSSLVFKQEEAVISLHKLTRTREETRFQLCTPRLLSALRSIITSRYASVQVNSVAALVNLSLENQNKVKIVRSGIIPTVIDVLKGGFPESQEHAAGALFSLALDDQNKTAIGVLGALPPLLHSLPLFHLSMVQSNRAKLIKLGAVQSLLSMVRTGPVTSRILLILCNMAGSLVGRGAMLDGDAVECFVGMLRRGEEFDTELIRESCVSVLYGLSHSGLRFKGLAKEAVAENLLMTTLEEMTSERGEE</sequence>
<dbReference type="InterPro" id="IPR013083">
    <property type="entry name" value="Znf_RING/FYVE/PHD"/>
</dbReference>
<comment type="pathway">
    <text evidence="2">Protein modification; protein ubiquitination.</text>
</comment>
<evidence type="ECO:0000259" key="8">
    <source>
        <dbReference type="PROSITE" id="PS51698"/>
    </source>
</evidence>
<dbReference type="SUPFAM" id="SSF57850">
    <property type="entry name" value="RING/U-box"/>
    <property type="match status" value="1"/>
</dbReference>
<dbReference type="InterPro" id="IPR003613">
    <property type="entry name" value="Ubox_domain"/>
</dbReference>
<feature type="region of interest" description="Disordered" evidence="7">
    <location>
        <begin position="145"/>
        <end position="181"/>
    </location>
</feature>
<name>A0AAV9LQJ4_9SOLN</name>
<evidence type="ECO:0000256" key="1">
    <source>
        <dbReference type="ARBA" id="ARBA00000900"/>
    </source>
</evidence>
<accession>A0AAV9LQJ4</accession>
<dbReference type="PROSITE" id="PS51698">
    <property type="entry name" value="U_BOX"/>
    <property type="match status" value="1"/>
</dbReference>
<dbReference type="EC" id="2.3.2.27" evidence="3"/>
<evidence type="ECO:0000313" key="10">
    <source>
        <dbReference type="Proteomes" id="UP001311915"/>
    </source>
</evidence>
<dbReference type="Gene3D" id="1.25.10.10">
    <property type="entry name" value="Leucine-rich Repeat Variant"/>
    <property type="match status" value="1"/>
</dbReference>
<reference evidence="9 10" key="1">
    <citation type="submission" date="2023-10" db="EMBL/GenBank/DDBJ databases">
        <title>Genome-Wide Identification Analysis in wild type Solanum Pinnatisectum Reveals Some Genes Defensing Phytophthora Infestans.</title>
        <authorList>
            <person name="Sun C."/>
        </authorList>
    </citation>
    <scope>NUCLEOTIDE SEQUENCE [LARGE SCALE GENOMIC DNA]</scope>
    <source>
        <strain evidence="9">LQN</strain>
        <tissue evidence="9">Leaf</tissue>
    </source>
</reference>
<feature type="domain" description="U-box" evidence="8">
    <location>
        <begin position="21"/>
        <end position="95"/>
    </location>
</feature>
<keyword evidence="10" id="KW-1185">Reference proteome</keyword>
<dbReference type="Proteomes" id="UP001311915">
    <property type="component" value="Unassembled WGS sequence"/>
</dbReference>
<evidence type="ECO:0000256" key="6">
    <source>
        <dbReference type="ARBA" id="ARBA00022786"/>
    </source>
</evidence>
<dbReference type="SUPFAM" id="SSF48371">
    <property type="entry name" value="ARM repeat"/>
    <property type="match status" value="1"/>
</dbReference>
<dbReference type="SMART" id="SM00504">
    <property type="entry name" value="Ubox"/>
    <property type="match status" value="1"/>
</dbReference>
<dbReference type="GO" id="GO:0061630">
    <property type="term" value="F:ubiquitin protein ligase activity"/>
    <property type="evidence" value="ECO:0007669"/>
    <property type="project" value="UniProtKB-EC"/>
</dbReference>
<dbReference type="GO" id="GO:0016567">
    <property type="term" value="P:protein ubiquitination"/>
    <property type="evidence" value="ECO:0007669"/>
    <property type="project" value="InterPro"/>
</dbReference>
<evidence type="ECO:0000313" key="9">
    <source>
        <dbReference type="EMBL" id="KAK4727080.1"/>
    </source>
</evidence>
<dbReference type="InterPro" id="IPR011989">
    <property type="entry name" value="ARM-like"/>
</dbReference>
<organism evidence="9 10">
    <name type="scientific">Solanum pinnatisectum</name>
    <name type="common">tansyleaf nightshade</name>
    <dbReference type="NCBI Taxonomy" id="50273"/>
    <lineage>
        <taxon>Eukaryota</taxon>
        <taxon>Viridiplantae</taxon>
        <taxon>Streptophyta</taxon>
        <taxon>Embryophyta</taxon>
        <taxon>Tracheophyta</taxon>
        <taxon>Spermatophyta</taxon>
        <taxon>Magnoliopsida</taxon>
        <taxon>eudicotyledons</taxon>
        <taxon>Gunneridae</taxon>
        <taxon>Pentapetalae</taxon>
        <taxon>asterids</taxon>
        <taxon>lamiids</taxon>
        <taxon>Solanales</taxon>
        <taxon>Solanaceae</taxon>
        <taxon>Solanoideae</taxon>
        <taxon>Solaneae</taxon>
        <taxon>Solanum</taxon>
    </lineage>
</organism>
<evidence type="ECO:0000256" key="2">
    <source>
        <dbReference type="ARBA" id="ARBA00004906"/>
    </source>
</evidence>
<evidence type="ECO:0000256" key="7">
    <source>
        <dbReference type="SAM" id="MobiDB-lite"/>
    </source>
</evidence>
<protein>
    <recommendedName>
        <fullName evidence="3">RING-type E3 ubiquitin transferase</fullName>
        <ecNumber evidence="3">2.3.2.27</ecNumber>
    </recommendedName>
</protein>
<dbReference type="InterPro" id="IPR000225">
    <property type="entry name" value="Armadillo"/>
</dbReference>
<comment type="catalytic activity">
    <reaction evidence="1">
        <text>S-ubiquitinyl-[E2 ubiquitin-conjugating enzyme]-L-cysteine + [acceptor protein]-L-lysine = [E2 ubiquitin-conjugating enzyme]-L-cysteine + N(6)-ubiquitinyl-[acceptor protein]-L-lysine.</text>
        <dbReference type="EC" id="2.3.2.27"/>
    </reaction>
</comment>
<dbReference type="Gene3D" id="3.30.40.10">
    <property type="entry name" value="Zinc/RING finger domain, C3HC4 (zinc finger)"/>
    <property type="match status" value="1"/>
</dbReference>
<dbReference type="PANTHER" id="PTHR23315:SF339">
    <property type="entry name" value="U-BOX DOMAIN-CONTAINING PROTEIN 40"/>
    <property type="match status" value="1"/>
</dbReference>